<evidence type="ECO:0000259" key="9">
    <source>
        <dbReference type="PROSITE" id="PS51742"/>
    </source>
</evidence>
<evidence type="ECO:0000256" key="3">
    <source>
        <dbReference type="ARBA" id="ARBA00023015"/>
    </source>
</evidence>
<evidence type="ECO:0000256" key="4">
    <source>
        <dbReference type="ARBA" id="ARBA00023125"/>
    </source>
</evidence>
<comment type="function">
    <text evidence="1 7">Transcription factor that specifically binds AT-rich DNA sequences related to the nuclear matrix attachment regions (MARs).</text>
</comment>
<dbReference type="Proteomes" id="UP001141806">
    <property type="component" value="Unassembled WGS sequence"/>
</dbReference>
<dbReference type="SUPFAM" id="SSF117856">
    <property type="entry name" value="AF0104/ALDC/Ptd012-like"/>
    <property type="match status" value="1"/>
</dbReference>
<dbReference type="FunFam" id="3.30.1330.80:FF:000006">
    <property type="entry name" value="AT-hook motif nuclear-localized protein"/>
    <property type="match status" value="1"/>
</dbReference>
<dbReference type="PIRSF" id="PIRSF016021">
    <property type="entry name" value="ESCAROLA"/>
    <property type="match status" value="1"/>
</dbReference>
<feature type="compositionally biased region" description="Polar residues" evidence="8">
    <location>
        <begin position="27"/>
        <end position="37"/>
    </location>
</feature>
<gene>
    <name evidence="10" type="ORF">NE237_023356</name>
</gene>
<evidence type="ECO:0000256" key="6">
    <source>
        <dbReference type="ARBA" id="ARBA00023242"/>
    </source>
</evidence>
<evidence type="ECO:0000256" key="2">
    <source>
        <dbReference type="ARBA" id="ARBA00004123"/>
    </source>
</evidence>
<evidence type="ECO:0000256" key="5">
    <source>
        <dbReference type="ARBA" id="ARBA00023163"/>
    </source>
</evidence>
<evidence type="ECO:0000256" key="1">
    <source>
        <dbReference type="ARBA" id="ARBA00003687"/>
    </source>
</evidence>
<keyword evidence="6 7" id="KW-0539">Nucleus</keyword>
<organism evidence="10 11">
    <name type="scientific">Protea cynaroides</name>
    <dbReference type="NCBI Taxonomy" id="273540"/>
    <lineage>
        <taxon>Eukaryota</taxon>
        <taxon>Viridiplantae</taxon>
        <taxon>Streptophyta</taxon>
        <taxon>Embryophyta</taxon>
        <taxon>Tracheophyta</taxon>
        <taxon>Spermatophyta</taxon>
        <taxon>Magnoliopsida</taxon>
        <taxon>Proteales</taxon>
        <taxon>Proteaceae</taxon>
        <taxon>Protea</taxon>
    </lineage>
</organism>
<feature type="region of interest" description="Disordered" evidence="8">
    <location>
        <begin position="1"/>
        <end position="87"/>
    </location>
</feature>
<evidence type="ECO:0000256" key="8">
    <source>
        <dbReference type="SAM" id="MobiDB-lite"/>
    </source>
</evidence>
<dbReference type="InterPro" id="IPR005175">
    <property type="entry name" value="PPC_dom"/>
</dbReference>
<evidence type="ECO:0000313" key="11">
    <source>
        <dbReference type="Proteomes" id="UP001141806"/>
    </source>
</evidence>
<dbReference type="EMBL" id="JAMYWD010000008">
    <property type="protein sequence ID" value="KAJ4963417.1"/>
    <property type="molecule type" value="Genomic_DNA"/>
</dbReference>
<dbReference type="InterPro" id="IPR014476">
    <property type="entry name" value="AHL15-29"/>
</dbReference>
<keyword evidence="11" id="KW-1185">Reference proteome</keyword>
<dbReference type="PANTHER" id="PTHR31100:SF69">
    <property type="entry name" value="AT-HOOK MOTIF NUCLEAR-LOCALIZED PROTEIN 17-RELATED"/>
    <property type="match status" value="1"/>
</dbReference>
<dbReference type="OrthoDB" id="782346at2759"/>
<reference evidence="10" key="1">
    <citation type="journal article" date="2023" name="Plant J.">
        <title>The genome of the king protea, Protea cynaroides.</title>
        <authorList>
            <person name="Chang J."/>
            <person name="Duong T.A."/>
            <person name="Schoeman C."/>
            <person name="Ma X."/>
            <person name="Roodt D."/>
            <person name="Barker N."/>
            <person name="Li Z."/>
            <person name="Van de Peer Y."/>
            <person name="Mizrachi E."/>
        </authorList>
    </citation>
    <scope>NUCLEOTIDE SEQUENCE</scope>
    <source>
        <tissue evidence="10">Young leaves</tissue>
    </source>
</reference>
<evidence type="ECO:0000256" key="7">
    <source>
        <dbReference type="PIRNR" id="PIRNR016021"/>
    </source>
</evidence>
<dbReference type="PANTHER" id="PTHR31100">
    <property type="entry name" value="AT-HOOK MOTIF NUCLEAR-LOCALIZED PROTEIN 15"/>
    <property type="match status" value="1"/>
</dbReference>
<dbReference type="GO" id="GO:0005634">
    <property type="term" value="C:nucleus"/>
    <property type="evidence" value="ECO:0007669"/>
    <property type="project" value="UniProtKB-SubCell"/>
</dbReference>
<dbReference type="Gene3D" id="3.30.1330.80">
    <property type="entry name" value="Hypothetical protein, similar to alpha- acetolactate decarboxylase, domain 2"/>
    <property type="match status" value="1"/>
</dbReference>
<feature type="domain" description="PPC" evidence="9">
    <location>
        <begin position="87"/>
        <end position="224"/>
    </location>
</feature>
<comment type="subcellular location">
    <subcellularLocation>
        <location evidence="2 7">Nucleus</location>
    </subcellularLocation>
</comment>
<accession>A0A9Q0HG46</accession>
<dbReference type="CDD" id="cd11378">
    <property type="entry name" value="DUF296"/>
    <property type="match status" value="1"/>
</dbReference>
<proteinExistence type="predicted"/>
<keyword evidence="4 7" id="KW-0238">DNA-binding</keyword>
<dbReference type="Pfam" id="PF03479">
    <property type="entry name" value="PCC"/>
    <property type="match status" value="1"/>
</dbReference>
<comment type="caution">
    <text evidence="10">The sequence shown here is derived from an EMBL/GenBank/DDBJ whole genome shotgun (WGS) entry which is preliminary data.</text>
</comment>
<dbReference type="GO" id="GO:0003700">
    <property type="term" value="F:DNA-binding transcription factor activity"/>
    <property type="evidence" value="ECO:0007669"/>
    <property type="project" value="TreeGrafter"/>
</dbReference>
<feature type="compositionally biased region" description="Low complexity" evidence="8">
    <location>
        <begin position="78"/>
        <end position="87"/>
    </location>
</feature>
<keyword evidence="3 7" id="KW-0805">Transcription regulation</keyword>
<protein>
    <recommendedName>
        <fullName evidence="7">AT-hook motif nuclear-localized protein</fullName>
    </recommendedName>
</protein>
<keyword evidence="5 7" id="KW-0804">Transcription</keyword>
<dbReference type="PROSITE" id="PS51742">
    <property type="entry name" value="PPC"/>
    <property type="match status" value="1"/>
</dbReference>
<name>A0A9Q0HG46_9MAGN</name>
<sequence length="264" mass="27411">MKNEYEEGKGGGGKTSMFPKLHHHVVTQESQNPSQQTSEDDQSRTTGGAGATDGATVEVMKRPRGRPPGSKNKPKPPIIITRDTTDSTTMRPHVLEVAGGVDVVDALARFVHRRNIGICVLTGSGTVANVTLRQPSATPGATVTFHGRFDILSISATLLPPSSIPSSANAFSISLAGPSGQIVGGSVAGSLLAVGTVYIVAATFSNPSYQRLPVEDELQSHSPSVSGSGAAPAESCGVSIYSGHLPTDVIWAPTARQPSQPPHF</sequence>
<dbReference type="GO" id="GO:0003680">
    <property type="term" value="F:minor groove of adenine-thymine-rich DNA binding"/>
    <property type="evidence" value="ECO:0007669"/>
    <property type="project" value="UniProtKB-UniRule"/>
</dbReference>
<dbReference type="AlphaFoldDB" id="A0A9Q0HG46"/>
<evidence type="ECO:0000313" key="10">
    <source>
        <dbReference type="EMBL" id="KAJ4963417.1"/>
    </source>
</evidence>